<reference evidence="2" key="1">
    <citation type="submission" date="2023-04" db="EMBL/GenBank/DDBJ databases">
        <title>Phytophthora fragariaefolia NBRC 109709.</title>
        <authorList>
            <person name="Ichikawa N."/>
            <person name="Sato H."/>
            <person name="Tonouchi N."/>
        </authorList>
    </citation>
    <scope>NUCLEOTIDE SEQUENCE</scope>
    <source>
        <strain evidence="2">NBRC 109709</strain>
    </source>
</reference>
<dbReference type="PANTHER" id="PTHR34409">
    <property type="entry name" value="SET DOMAIN-CONTAINING PROTEIN"/>
    <property type="match status" value="1"/>
</dbReference>
<dbReference type="AlphaFoldDB" id="A0A9W6U783"/>
<feature type="region of interest" description="Disordered" evidence="1">
    <location>
        <begin position="277"/>
        <end position="303"/>
    </location>
</feature>
<accession>A0A9W6U783</accession>
<dbReference type="OrthoDB" id="129349at2759"/>
<evidence type="ECO:0000256" key="1">
    <source>
        <dbReference type="SAM" id="MobiDB-lite"/>
    </source>
</evidence>
<gene>
    <name evidence="2" type="ORF">Pfra01_000501600</name>
</gene>
<organism evidence="2 3">
    <name type="scientific">Phytophthora fragariaefolia</name>
    <dbReference type="NCBI Taxonomy" id="1490495"/>
    <lineage>
        <taxon>Eukaryota</taxon>
        <taxon>Sar</taxon>
        <taxon>Stramenopiles</taxon>
        <taxon>Oomycota</taxon>
        <taxon>Peronosporomycetes</taxon>
        <taxon>Peronosporales</taxon>
        <taxon>Peronosporaceae</taxon>
        <taxon>Phytophthora</taxon>
    </lineage>
</organism>
<comment type="caution">
    <text evidence="2">The sequence shown here is derived from an EMBL/GenBank/DDBJ whole genome shotgun (WGS) entry which is preliminary data.</text>
</comment>
<dbReference type="EMBL" id="BSXT01000397">
    <property type="protein sequence ID" value="GMF26482.1"/>
    <property type="molecule type" value="Genomic_DNA"/>
</dbReference>
<dbReference type="PANTHER" id="PTHR34409:SF1">
    <property type="entry name" value="MYB-LIKE DOMAIN-CONTAINING PROTEIN"/>
    <property type="match status" value="1"/>
</dbReference>
<name>A0A9W6U783_9STRA</name>
<keyword evidence="3" id="KW-1185">Reference proteome</keyword>
<feature type="compositionally biased region" description="Low complexity" evidence="1">
    <location>
        <begin position="66"/>
        <end position="75"/>
    </location>
</feature>
<sequence>MPPNIKKANEIKIAIDDKANLIELDDEADGEERPTEPDFCFDIDPDASFYGDGDGVQLAANTTAGGAATEGSFGTDESVAPESIGSSRSSNLREFKELLASPLVLEGAYDAARTPRPAHPSAAPCTGRAGSGGVSKARAASHETLAANTAQTHQQQSARLLASRREADKYPKLQNYSNRLGGQDLSTFRGTIGVKRGNEDDKETSFAKAMRIRAMATTTARKPKLAGREASASNMGGSLLEMLLLLREENERKAEERRAVEEKRRREDAIAQEARFRAEKTEAEERRRQKKVKRDERARRDHVEARARTQELVMIIGALTKSS</sequence>
<evidence type="ECO:0000313" key="3">
    <source>
        <dbReference type="Proteomes" id="UP001165121"/>
    </source>
</evidence>
<proteinExistence type="predicted"/>
<evidence type="ECO:0000313" key="2">
    <source>
        <dbReference type="EMBL" id="GMF26482.1"/>
    </source>
</evidence>
<protein>
    <submittedName>
        <fullName evidence="2">Unnamed protein product</fullName>
    </submittedName>
</protein>
<dbReference type="Proteomes" id="UP001165121">
    <property type="component" value="Unassembled WGS sequence"/>
</dbReference>
<feature type="region of interest" description="Disordered" evidence="1">
    <location>
        <begin position="112"/>
        <end position="134"/>
    </location>
</feature>
<feature type="region of interest" description="Disordered" evidence="1">
    <location>
        <begin position="66"/>
        <end position="88"/>
    </location>
</feature>